<evidence type="ECO:0000259" key="1">
    <source>
        <dbReference type="PROSITE" id="PS50097"/>
    </source>
</evidence>
<dbReference type="Pfam" id="PF00651">
    <property type="entry name" value="BTB"/>
    <property type="match status" value="1"/>
</dbReference>
<evidence type="ECO:0000313" key="2">
    <source>
        <dbReference type="EMBL" id="GMR55304.1"/>
    </source>
</evidence>
<dbReference type="CDD" id="cd01165">
    <property type="entry name" value="BTB_POZ"/>
    <property type="match status" value="1"/>
</dbReference>
<feature type="domain" description="BTB" evidence="1">
    <location>
        <begin position="145"/>
        <end position="212"/>
    </location>
</feature>
<dbReference type="SUPFAM" id="SSF54695">
    <property type="entry name" value="POZ domain"/>
    <property type="match status" value="1"/>
</dbReference>
<sequence length="287" mass="32796">ANNSKIVLRWEIDNCASISLKNLPSCAVFKQGGFEWKTLIRPNVDGVRFNFLITCDKKWRDWRCEADVKFVLHNRNSESNFSKKVLCSFHEGHNEQAIAHVSLRDEWSINNKVIAEFIIDIISSEDGFEPTPIDLSKFCSPCEANNVTLIIGDNKLRISKDYLALHSPVFASMFFGDFAEKGKDEVEIKDVIYEEFIDVLHVISPTDAQISDYSIVQILALGDRFQIQKIVSAMEKHLMTSYKLTNNRCLMTYSTVEEITTLKSTPEYAQFSDKMKVAICDRIMNLA</sequence>
<dbReference type="CDD" id="cd00121">
    <property type="entry name" value="MATH"/>
    <property type="match status" value="1"/>
</dbReference>
<dbReference type="Gene3D" id="3.30.710.10">
    <property type="entry name" value="Potassium Channel Kv1.1, Chain A"/>
    <property type="match status" value="1"/>
</dbReference>
<reference evidence="3" key="1">
    <citation type="submission" date="2022-10" db="EMBL/GenBank/DDBJ databases">
        <title>Genome assembly of Pristionchus species.</title>
        <authorList>
            <person name="Yoshida K."/>
            <person name="Sommer R.J."/>
        </authorList>
    </citation>
    <scope>NUCLEOTIDE SEQUENCE [LARGE SCALE GENOMIC DNA]</scope>
    <source>
        <strain evidence="3">RS5460</strain>
    </source>
</reference>
<dbReference type="InterPro" id="IPR002083">
    <property type="entry name" value="MATH/TRAF_dom"/>
</dbReference>
<dbReference type="PANTHER" id="PTHR47022">
    <property type="entry name" value="BTB AND MATH DOMAIN-CONTAINING PROTEIN 36-RELATED"/>
    <property type="match status" value="1"/>
</dbReference>
<dbReference type="AlphaFoldDB" id="A0AAN5I8F9"/>
<dbReference type="Pfam" id="PF00917">
    <property type="entry name" value="MATH"/>
    <property type="match status" value="1"/>
</dbReference>
<organism evidence="2 3">
    <name type="scientific">Pristionchus mayeri</name>
    <dbReference type="NCBI Taxonomy" id="1317129"/>
    <lineage>
        <taxon>Eukaryota</taxon>
        <taxon>Metazoa</taxon>
        <taxon>Ecdysozoa</taxon>
        <taxon>Nematoda</taxon>
        <taxon>Chromadorea</taxon>
        <taxon>Rhabditida</taxon>
        <taxon>Rhabditina</taxon>
        <taxon>Diplogasteromorpha</taxon>
        <taxon>Diplogasteroidea</taxon>
        <taxon>Neodiplogasteridae</taxon>
        <taxon>Pristionchus</taxon>
    </lineage>
</organism>
<keyword evidence="3" id="KW-1185">Reference proteome</keyword>
<gene>
    <name evidence="2" type="ORF">PMAYCL1PPCAC_25499</name>
</gene>
<feature type="non-terminal residue" evidence="2">
    <location>
        <position position="1"/>
    </location>
</feature>
<dbReference type="InterPro" id="IPR011333">
    <property type="entry name" value="SKP1/BTB/POZ_sf"/>
</dbReference>
<dbReference type="SMART" id="SM00225">
    <property type="entry name" value="BTB"/>
    <property type="match status" value="1"/>
</dbReference>
<protein>
    <recommendedName>
        <fullName evidence="1">BTB domain-containing protein</fullName>
    </recommendedName>
</protein>
<dbReference type="PANTHER" id="PTHR47022:SF1">
    <property type="entry name" value="BTB AND MATH DOMAIN-CONTAINING PROTEIN 36-RELATED"/>
    <property type="match status" value="1"/>
</dbReference>
<dbReference type="EMBL" id="BTRK01000005">
    <property type="protein sequence ID" value="GMR55304.1"/>
    <property type="molecule type" value="Genomic_DNA"/>
</dbReference>
<dbReference type="Proteomes" id="UP001328107">
    <property type="component" value="Unassembled WGS sequence"/>
</dbReference>
<dbReference type="InterPro" id="IPR000210">
    <property type="entry name" value="BTB/POZ_dom"/>
</dbReference>
<dbReference type="PROSITE" id="PS50097">
    <property type="entry name" value="BTB"/>
    <property type="match status" value="1"/>
</dbReference>
<dbReference type="InterPro" id="IPR008974">
    <property type="entry name" value="TRAF-like"/>
</dbReference>
<dbReference type="Gene3D" id="2.60.210.10">
    <property type="entry name" value="Apoptosis, Tumor Necrosis Factor Receptor Associated Protein 2, Chain A"/>
    <property type="match status" value="1"/>
</dbReference>
<accession>A0AAN5I8F9</accession>
<evidence type="ECO:0000313" key="3">
    <source>
        <dbReference type="Proteomes" id="UP001328107"/>
    </source>
</evidence>
<proteinExistence type="predicted"/>
<comment type="caution">
    <text evidence="2">The sequence shown here is derived from an EMBL/GenBank/DDBJ whole genome shotgun (WGS) entry which is preliminary data.</text>
</comment>
<name>A0AAN5I8F9_9BILA</name>